<feature type="region of interest" description="Disordered" evidence="1">
    <location>
        <begin position="1"/>
        <end position="29"/>
    </location>
</feature>
<name>A0AAW0AE83_9AGAR</name>
<feature type="compositionally biased region" description="Polar residues" evidence="1">
    <location>
        <begin position="9"/>
        <end position="21"/>
    </location>
</feature>
<dbReference type="Proteomes" id="UP001362999">
    <property type="component" value="Unassembled WGS sequence"/>
</dbReference>
<sequence>MDVPIRTVPASTVDSSGTGRNTGMVPTGANQLRIGNPATSGGAEHASAVSRSVSGFAQSRQPVPDFTGQATSSLNACIKVPGLGKPTVNRGRIYATYEAIKNVNISDKSFAIFCTSKMIYINSVMRRQRRWHLVGLERMEICSKQVPKLELNFRKHPPRNRGQGKNWEDKVERELLASRMSCELPGDALDSSPQQSYAREITLDEIEWMKRHIGEHGLDTAVGVNDTQTEYWISRGEGLNKG</sequence>
<dbReference type="AlphaFoldDB" id="A0AAW0AE83"/>
<keyword evidence="3" id="KW-1185">Reference proteome</keyword>
<protein>
    <submittedName>
        <fullName evidence="2">Uncharacterized protein</fullName>
    </submittedName>
</protein>
<reference evidence="2 3" key="1">
    <citation type="journal article" date="2024" name="J Genomics">
        <title>Draft genome sequencing and assembly of Favolaschia claudopus CIRM-BRFM 2984 isolated from oak limbs.</title>
        <authorList>
            <person name="Navarro D."/>
            <person name="Drula E."/>
            <person name="Chaduli D."/>
            <person name="Cazenave R."/>
            <person name="Ahrendt S."/>
            <person name="Wang J."/>
            <person name="Lipzen A."/>
            <person name="Daum C."/>
            <person name="Barry K."/>
            <person name="Grigoriev I.V."/>
            <person name="Favel A."/>
            <person name="Rosso M.N."/>
            <person name="Martin F."/>
        </authorList>
    </citation>
    <scope>NUCLEOTIDE SEQUENCE [LARGE SCALE GENOMIC DNA]</scope>
    <source>
        <strain evidence="2 3">CIRM-BRFM 2984</strain>
    </source>
</reference>
<evidence type="ECO:0000313" key="3">
    <source>
        <dbReference type="Proteomes" id="UP001362999"/>
    </source>
</evidence>
<proteinExistence type="predicted"/>
<comment type="caution">
    <text evidence="2">The sequence shown here is derived from an EMBL/GenBank/DDBJ whole genome shotgun (WGS) entry which is preliminary data.</text>
</comment>
<organism evidence="2 3">
    <name type="scientific">Favolaschia claudopus</name>
    <dbReference type="NCBI Taxonomy" id="2862362"/>
    <lineage>
        <taxon>Eukaryota</taxon>
        <taxon>Fungi</taxon>
        <taxon>Dikarya</taxon>
        <taxon>Basidiomycota</taxon>
        <taxon>Agaricomycotina</taxon>
        <taxon>Agaricomycetes</taxon>
        <taxon>Agaricomycetidae</taxon>
        <taxon>Agaricales</taxon>
        <taxon>Marasmiineae</taxon>
        <taxon>Mycenaceae</taxon>
        <taxon>Favolaschia</taxon>
    </lineage>
</organism>
<evidence type="ECO:0000313" key="2">
    <source>
        <dbReference type="EMBL" id="KAK7007087.1"/>
    </source>
</evidence>
<gene>
    <name evidence="2" type="ORF">R3P38DRAFT_2792972</name>
</gene>
<accession>A0AAW0AE83</accession>
<evidence type="ECO:0000256" key="1">
    <source>
        <dbReference type="SAM" id="MobiDB-lite"/>
    </source>
</evidence>
<dbReference type="EMBL" id="JAWWNJ010000072">
    <property type="protein sequence ID" value="KAK7007087.1"/>
    <property type="molecule type" value="Genomic_DNA"/>
</dbReference>